<evidence type="ECO:0000259" key="1">
    <source>
        <dbReference type="Pfam" id="PF25311"/>
    </source>
</evidence>
<dbReference type="AlphaFoldDB" id="A0A4R6BWX4"/>
<proteinExistence type="predicted"/>
<evidence type="ECO:0000313" key="2">
    <source>
        <dbReference type="EMBL" id="TDM12704.1"/>
    </source>
</evidence>
<evidence type="ECO:0000313" key="3">
    <source>
        <dbReference type="Proteomes" id="UP000294843"/>
    </source>
</evidence>
<dbReference type="OrthoDB" id="4546238at2"/>
<feature type="domain" description="WDGH" evidence="1">
    <location>
        <begin position="18"/>
        <end position="110"/>
    </location>
</feature>
<organism evidence="2 3">
    <name type="scientific">Macrococcus bovicus</name>
    <dbReference type="NCBI Taxonomy" id="69968"/>
    <lineage>
        <taxon>Bacteria</taxon>
        <taxon>Bacillati</taxon>
        <taxon>Bacillota</taxon>
        <taxon>Bacilli</taxon>
        <taxon>Bacillales</taxon>
        <taxon>Staphylococcaceae</taxon>
        <taxon>Macrococcus</taxon>
    </lineage>
</organism>
<comment type="caution">
    <text evidence="2">The sequence shown here is derived from an EMBL/GenBank/DDBJ whole genome shotgun (WGS) entry which is preliminary data.</text>
</comment>
<keyword evidence="3" id="KW-1185">Reference proteome</keyword>
<gene>
    <name evidence="2" type="ORF">ERX55_10425</name>
</gene>
<protein>
    <recommendedName>
        <fullName evidence="1">WDGH domain-containing protein</fullName>
    </recommendedName>
</protein>
<reference evidence="2 3" key="1">
    <citation type="submission" date="2019-01" db="EMBL/GenBank/DDBJ databases">
        <title>Draft genome sequences of the type strains of six Macrococcus species.</title>
        <authorList>
            <person name="Mazhar S."/>
            <person name="Altermann E."/>
            <person name="Hill C."/>
            <person name="Mcauliffe O."/>
        </authorList>
    </citation>
    <scope>NUCLEOTIDE SEQUENCE [LARGE SCALE GENOMIC DNA]</scope>
    <source>
        <strain evidence="2 3">ATCC 51825</strain>
    </source>
</reference>
<sequence length="116" mass="13356">MNAQIAELKEDGAIATKNLSDGYHTIGQLYHDRAILFAVICNTYKENAFKSKLHDDGTMYDDMFIVGLYTPEGTYTYHYHMEYWDMYDVEELKHAPAYDGHTFKDIGRLFGLVGSK</sequence>
<dbReference type="Pfam" id="PF25311">
    <property type="entry name" value="WDGH"/>
    <property type="match status" value="1"/>
</dbReference>
<accession>A0A4R6BWX4</accession>
<dbReference type="Proteomes" id="UP000294843">
    <property type="component" value="Unassembled WGS sequence"/>
</dbReference>
<dbReference type="InterPro" id="IPR057362">
    <property type="entry name" value="WDGH"/>
</dbReference>
<dbReference type="EMBL" id="SCWF01000015">
    <property type="protein sequence ID" value="TDM12704.1"/>
    <property type="molecule type" value="Genomic_DNA"/>
</dbReference>
<name>A0A4R6BWX4_9STAP</name>